<dbReference type="InterPro" id="IPR050230">
    <property type="entry name" value="CALM/Myosin/TropC-like"/>
</dbReference>
<keyword evidence="3" id="KW-1185">Reference proteome</keyword>
<keyword evidence="1" id="KW-0677">Repeat</keyword>
<dbReference type="OrthoDB" id="186625at2759"/>
<evidence type="ECO:0000313" key="2">
    <source>
        <dbReference type="EMBL" id="CAH0547675.1"/>
    </source>
</evidence>
<dbReference type="InterPro" id="IPR011992">
    <property type="entry name" value="EF-hand-dom_pair"/>
</dbReference>
<dbReference type="GO" id="GO:0016460">
    <property type="term" value="C:myosin II complex"/>
    <property type="evidence" value="ECO:0007669"/>
    <property type="project" value="TreeGrafter"/>
</dbReference>
<dbReference type="PANTHER" id="PTHR23048:SF0">
    <property type="entry name" value="CALMODULIN LIKE 3"/>
    <property type="match status" value="1"/>
</dbReference>
<reference evidence="2" key="1">
    <citation type="submission" date="2021-12" db="EMBL/GenBank/DDBJ databases">
        <authorList>
            <person name="King R."/>
        </authorList>
    </citation>
    <scope>NUCLEOTIDE SEQUENCE</scope>
</reference>
<gene>
    <name evidence="2" type="ORF">MELIAE_LOCUS1620</name>
</gene>
<dbReference type="AlphaFoldDB" id="A0A9P0ASE2"/>
<accession>A0A9P0ASE2</accession>
<dbReference type="Gene3D" id="1.10.238.10">
    <property type="entry name" value="EF-hand"/>
    <property type="match status" value="2"/>
</dbReference>
<dbReference type="SUPFAM" id="SSF47473">
    <property type="entry name" value="EF-hand"/>
    <property type="match status" value="1"/>
</dbReference>
<evidence type="ECO:0000256" key="1">
    <source>
        <dbReference type="ARBA" id="ARBA00022737"/>
    </source>
</evidence>
<dbReference type="EMBL" id="OV121132">
    <property type="protein sequence ID" value="CAH0547675.1"/>
    <property type="molecule type" value="Genomic_DNA"/>
</dbReference>
<protein>
    <recommendedName>
        <fullName evidence="4">Calmodulin</fullName>
    </recommendedName>
</protein>
<evidence type="ECO:0008006" key="4">
    <source>
        <dbReference type="Google" id="ProtNLM"/>
    </source>
</evidence>
<name>A0A9P0ASE2_BRAAE</name>
<organism evidence="2 3">
    <name type="scientific">Brassicogethes aeneus</name>
    <name type="common">Rape pollen beetle</name>
    <name type="synonym">Meligethes aeneus</name>
    <dbReference type="NCBI Taxonomy" id="1431903"/>
    <lineage>
        <taxon>Eukaryota</taxon>
        <taxon>Metazoa</taxon>
        <taxon>Ecdysozoa</taxon>
        <taxon>Arthropoda</taxon>
        <taxon>Hexapoda</taxon>
        <taxon>Insecta</taxon>
        <taxon>Pterygota</taxon>
        <taxon>Neoptera</taxon>
        <taxon>Endopterygota</taxon>
        <taxon>Coleoptera</taxon>
        <taxon>Polyphaga</taxon>
        <taxon>Cucujiformia</taxon>
        <taxon>Nitidulidae</taxon>
        <taxon>Meligethinae</taxon>
        <taxon>Brassicogethes</taxon>
    </lineage>
</organism>
<evidence type="ECO:0000313" key="3">
    <source>
        <dbReference type="Proteomes" id="UP001154078"/>
    </source>
</evidence>
<dbReference type="Proteomes" id="UP001154078">
    <property type="component" value="Chromosome 1"/>
</dbReference>
<dbReference type="FunFam" id="1.10.238.10:FF:000178">
    <property type="entry name" value="Calmodulin-2 A"/>
    <property type="match status" value="1"/>
</dbReference>
<dbReference type="PANTHER" id="PTHR23048">
    <property type="entry name" value="MYOSIN LIGHT CHAIN 1, 3"/>
    <property type="match status" value="1"/>
</dbReference>
<proteinExistence type="predicted"/>
<sequence length="154" mass="17865">MPQVIDEFTDEQIENIKEAFGLFDDGSDTIAAKDLTTILRSLGTNPTPAEIEDILHDRDPEADPERIGFNEFTEIFKRKLTDREFVDELIEVFRQHDKDKTGTVPVPLAREILKGLNLYLNDEEIAEMVREINNSDEEDLDYVEFMNTMTQTYF</sequence>